<dbReference type="OrthoDB" id="3298830at2"/>
<reference evidence="2 3" key="1">
    <citation type="submission" date="2019-03" db="EMBL/GenBank/DDBJ databases">
        <title>Sequencing the genomes of 1000 actinobacteria strains.</title>
        <authorList>
            <person name="Klenk H.-P."/>
        </authorList>
    </citation>
    <scope>NUCLEOTIDE SEQUENCE [LARGE SCALE GENOMIC DNA]</scope>
    <source>
        <strain evidence="2 3">DSM 43805</strain>
    </source>
</reference>
<accession>A0A4R6JSB8</accession>
<dbReference type="AlphaFoldDB" id="A0A4R6JSB8"/>
<sequence length="129" mass="12660">MRQIPALVLVVLLVGGCGSDDDKPQIAPSPSVEVSPAEDEPPGALACATLDQAMDDASLMQAGVVDTIVMASATADAPVADAAERLLTAYGKAVSSAGTESEPDAVAAVGAAASDMSSVCSDSGLRTVG</sequence>
<evidence type="ECO:0000256" key="1">
    <source>
        <dbReference type="SAM" id="MobiDB-lite"/>
    </source>
</evidence>
<proteinExistence type="predicted"/>
<name>A0A4R6JSB8_9ACTN</name>
<protein>
    <submittedName>
        <fullName evidence="2">Uncharacterized protein</fullName>
    </submittedName>
</protein>
<evidence type="ECO:0000313" key="2">
    <source>
        <dbReference type="EMBL" id="TDO38311.1"/>
    </source>
</evidence>
<evidence type="ECO:0000313" key="3">
    <source>
        <dbReference type="Proteomes" id="UP000294901"/>
    </source>
</evidence>
<gene>
    <name evidence="2" type="ORF">C8E87_1961</name>
</gene>
<organism evidence="2 3">
    <name type="scientific">Paractinoplanes brasiliensis</name>
    <dbReference type="NCBI Taxonomy" id="52695"/>
    <lineage>
        <taxon>Bacteria</taxon>
        <taxon>Bacillati</taxon>
        <taxon>Actinomycetota</taxon>
        <taxon>Actinomycetes</taxon>
        <taxon>Micromonosporales</taxon>
        <taxon>Micromonosporaceae</taxon>
        <taxon>Paractinoplanes</taxon>
    </lineage>
</organism>
<dbReference type="RefSeq" id="WP_133872812.1">
    <property type="nucleotide sequence ID" value="NZ_BOMD01000022.1"/>
</dbReference>
<keyword evidence="3" id="KW-1185">Reference proteome</keyword>
<dbReference type="EMBL" id="SNWR01000001">
    <property type="protein sequence ID" value="TDO38311.1"/>
    <property type="molecule type" value="Genomic_DNA"/>
</dbReference>
<feature type="region of interest" description="Disordered" evidence="1">
    <location>
        <begin position="20"/>
        <end position="42"/>
    </location>
</feature>
<dbReference type="PROSITE" id="PS51257">
    <property type="entry name" value="PROKAR_LIPOPROTEIN"/>
    <property type="match status" value="1"/>
</dbReference>
<dbReference type="Proteomes" id="UP000294901">
    <property type="component" value="Unassembled WGS sequence"/>
</dbReference>
<comment type="caution">
    <text evidence="2">The sequence shown here is derived from an EMBL/GenBank/DDBJ whole genome shotgun (WGS) entry which is preliminary data.</text>
</comment>